<reference evidence="3 4" key="1">
    <citation type="submission" date="2022-10" db="EMBL/GenBank/DDBJ databases">
        <title>Defluviimonas sp. nov., isolated from ocean surface water.</title>
        <authorList>
            <person name="He W."/>
            <person name="Wang L."/>
            <person name="Zhang D.-F."/>
        </authorList>
    </citation>
    <scope>NUCLEOTIDE SEQUENCE [LARGE SCALE GENOMIC DNA]</scope>
    <source>
        <strain evidence="3 4">WL0075</strain>
    </source>
</reference>
<dbReference type="PANTHER" id="PTHR45586">
    <property type="entry name" value="TPR REPEAT-CONTAINING PROTEIN PA4667"/>
    <property type="match status" value="1"/>
</dbReference>
<dbReference type="Proteomes" id="UP001652503">
    <property type="component" value="Unassembled WGS sequence"/>
</dbReference>
<dbReference type="SUPFAM" id="SSF48452">
    <property type="entry name" value="TPR-like"/>
    <property type="match status" value="3"/>
</dbReference>
<dbReference type="PANTHER" id="PTHR45586:SF1">
    <property type="entry name" value="LIPOPOLYSACCHARIDE ASSEMBLY PROTEIN B"/>
    <property type="match status" value="1"/>
</dbReference>
<evidence type="ECO:0000313" key="4">
    <source>
        <dbReference type="Proteomes" id="UP001652503"/>
    </source>
</evidence>
<dbReference type="Pfam" id="PF14559">
    <property type="entry name" value="TPR_19"/>
    <property type="match status" value="1"/>
</dbReference>
<evidence type="ECO:0000313" key="3">
    <source>
        <dbReference type="EMBL" id="MCV2863303.1"/>
    </source>
</evidence>
<dbReference type="PROSITE" id="PS51257">
    <property type="entry name" value="PROKAR_LIPOPROTEIN"/>
    <property type="match status" value="1"/>
</dbReference>
<dbReference type="InterPro" id="IPR011990">
    <property type="entry name" value="TPR-like_helical_dom_sf"/>
</dbReference>
<keyword evidence="2" id="KW-0802">TPR repeat</keyword>
<proteinExistence type="predicted"/>
<evidence type="ECO:0008006" key="5">
    <source>
        <dbReference type="Google" id="ProtNLM"/>
    </source>
</evidence>
<dbReference type="SMART" id="SM00028">
    <property type="entry name" value="TPR"/>
    <property type="match status" value="5"/>
</dbReference>
<dbReference type="InterPro" id="IPR019734">
    <property type="entry name" value="TPR_rpt"/>
</dbReference>
<gene>
    <name evidence="3" type="ORF">OE647_00960</name>
</gene>
<dbReference type="EMBL" id="JAOWLA010000001">
    <property type="protein sequence ID" value="MCV2863303.1"/>
    <property type="molecule type" value="Genomic_DNA"/>
</dbReference>
<dbReference type="RefSeq" id="WP_263719715.1">
    <property type="nucleotide sequence ID" value="NZ_JAOWLA010000001.1"/>
</dbReference>
<protein>
    <recommendedName>
        <fullName evidence="5">Tetratricopeptide repeat protein</fullName>
    </recommendedName>
</protein>
<keyword evidence="1" id="KW-0677">Repeat</keyword>
<evidence type="ECO:0000256" key="2">
    <source>
        <dbReference type="ARBA" id="ARBA00022803"/>
    </source>
</evidence>
<keyword evidence="4" id="KW-1185">Reference proteome</keyword>
<name>A0ABT2YWQ3_9RHOB</name>
<sequence length="812" mass="87402">MSFRSSALLLSASALLLGACEERGGSVSNLRSAVAFVRMADLRDTISAARAAVDLKAAGLALNLRAAGILRHAGRTDEARGLYLALARQNPNDAEAPAALAEIAAEAGNWAEADRYAATALQHEAANVPARIVRLMLDYTRALNEGNQTALNAALARIPDLRAARPNDAILRRVVIAELLRQKDLAGVLAEVDLAIRQSPEDRSLYALRLAVHMQAGDMPAVDAELAHITATFPDDPGVTTSVVAWYEEHGASGKAEGYLRQRADALRDDPAVLGALLQFLVERRGPEAALDELNRRIAEDGPQTFLRAALASLRFDLGQYDGGLRELRAAIAGAGPQEDVVTLKLTLAPMLKAVGDEAEMRAVIEDILAAAPNETEALKLKAEWLITDDRTAEAIVTLRRALALAPQDTGAMALLSEAHLRDGERDLARQSLALAAWTSDAAPAESLRYARFLHDDGELLTAETVLIAALRQSHGDTTLLEELGRVYINMKDWPRAGDVARAIERSATDEARARAVPIRMAVLRARGDTEGLAAYVDAFDNGTHTGHHLQIAALQALLDSGGAAQAVAVAERLLAAAPTDVELRYLAAMARERAGELEAAASSYRAMVTDGSAGPQVWTGLARVLSQMPNRLEEAASVLDRGLGAYPGNLLLLWARAGLHEHMGEFDAAIAIYENLYARDSSSAIAANNLASLLSARHADDPDSLARARVVVRRLRGRPEAPFRETYGWIAYLSGDYQTARRELEVAAAALTGDPQVHYRLAMTYRALGQIREAREQYEMVTDIVAPTDTREFVLSTRAYLSTTGEAVKVE</sequence>
<dbReference type="Gene3D" id="1.25.40.10">
    <property type="entry name" value="Tetratricopeptide repeat domain"/>
    <property type="match status" value="4"/>
</dbReference>
<dbReference type="InterPro" id="IPR051012">
    <property type="entry name" value="CellSynth/LPSAsmb/PSIAsmb"/>
</dbReference>
<organism evidence="3 4">
    <name type="scientific">Albidovulum sediminicola</name>
    <dbReference type="NCBI Taxonomy" id="2984331"/>
    <lineage>
        <taxon>Bacteria</taxon>
        <taxon>Pseudomonadati</taxon>
        <taxon>Pseudomonadota</taxon>
        <taxon>Alphaproteobacteria</taxon>
        <taxon>Rhodobacterales</taxon>
        <taxon>Paracoccaceae</taxon>
        <taxon>Albidovulum</taxon>
    </lineage>
</organism>
<accession>A0ABT2YWQ3</accession>
<evidence type="ECO:0000256" key="1">
    <source>
        <dbReference type="ARBA" id="ARBA00022737"/>
    </source>
</evidence>
<comment type="caution">
    <text evidence="3">The sequence shown here is derived from an EMBL/GenBank/DDBJ whole genome shotgun (WGS) entry which is preliminary data.</text>
</comment>